<name>A0ABQ5P618_9ACTN</name>
<dbReference type="Proteomes" id="UP001291653">
    <property type="component" value="Unassembled WGS sequence"/>
</dbReference>
<protein>
    <submittedName>
        <fullName evidence="1">WGR domain-containing protein</fullName>
    </submittedName>
</protein>
<keyword evidence="2" id="KW-1185">Reference proteome</keyword>
<dbReference type="RefSeq" id="WP_323450030.1">
    <property type="nucleotide sequence ID" value="NZ_BSBI01000013.1"/>
</dbReference>
<organism evidence="1 2">
    <name type="scientific">Streptomyces yaizuensis</name>
    <dbReference type="NCBI Taxonomy" id="2989713"/>
    <lineage>
        <taxon>Bacteria</taxon>
        <taxon>Bacillati</taxon>
        <taxon>Actinomycetota</taxon>
        <taxon>Actinomycetes</taxon>
        <taxon>Kitasatosporales</taxon>
        <taxon>Streptomycetaceae</taxon>
        <taxon>Streptomyces</taxon>
    </lineage>
</organism>
<comment type="caution">
    <text evidence="1">The sequence shown here is derived from an EMBL/GenBank/DDBJ whole genome shotgun (WGS) entry which is preliminary data.</text>
</comment>
<evidence type="ECO:0000313" key="2">
    <source>
        <dbReference type="Proteomes" id="UP001291653"/>
    </source>
</evidence>
<reference evidence="1 2" key="1">
    <citation type="submission" date="2022-10" db="EMBL/GenBank/DDBJ databases">
        <title>Draft genome sequence of Streptomyces sp. YSPA8.</title>
        <authorList>
            <person name="Moriuchi R."/>
            <person name="Dohra H."/>
            <person name="Yamamura H."/>
            <person name="Kodani S."/>
        </authorList>
    </citation>
    <scope>NUCLEOTIDE SEQUENCE [LARGE SCALE GENOMIC DNA]</scope>
    <source>
        <strain evidence="1 2">YSPA8</strain>
    </source>
</reference>
<sequence length="126" mass="13738">MADSVDTRAYGWEMHSDEGNSDKFYRIIVFLSPDPGVIYFYGGRGSLGVVDVKPTATAEAAIAEAVGKTRTKQRKYELSRDFTVFSVPADYASPSSRKENAHRIALLFGQQSDMDGTSLPNAVPVA</sequence>
<accession>A0ABQ5P618</accession>
<proteinExistence type="predicted"/>
<evidence type="ECO:0000313" key="1">
    <source>
        <dbReference type="EMBL" id="GLF98041.1"/>
    </source>
</evidence>
<gene>
    <name evidence="1" type="ORF">SYYSPA8_27110</name>
</gene>
<dbReference type="EMBL" id="BSBI01000013">
    <property type="protein sequence ID" value="GLF98041.1"/>
    <property type="molecule type" value="Genomic_DNA"/>
</dbReference>